<feature type="coiled-coil region" evidence="5">
    <location>
        <begin position="293"/>
        <end position="334"/>
    </location>
</feature>
<dbReference type="STRING" id="1890683.A0A427YS44"/>
<proteinExistence type="predicted"/>
<feature type="domain" description="BZIP" evidence="7">
    <location>
        <begin position="268"/>
        <end position="331"/>
    </location>
</feature>
<feature type="region of interest" description="Disordered" evidence="6">
    <location>
        <begin position="201"/>
        <end position="288"/>
    </location>
</feature>
<comment type="subcellular location">
    <subcellularLocation>
        <location evidence="1">Nucleus</location>
    </subcellularLocation>
</comment>
<dbReference type="PROSITE" id="PS50217">
    <property type="entry name" value="BZIP"/>
    <property type="match status" value="1"/>
</dbReference>
<comment type="caution">
    <text evidence="8">The sequence shown here is derived from an EMBL/GenBank/DDBJ whole genome shotgun (WGS) entry which is preliminary data.</text>
</comment>
<keyword evidence="4" id="KW-0539">Nucleus</keyword>
<feature type="compositionally biased region" description="Acidic residues" evidence="6">
    <location>
        <begin position="451"/>
        <end position="469"/>
    </location>
</feature>
<sequence length="541" mass="57865">MAAQGHPSAGLDALLAAVASENGLHHGLGNMAPNLRSLMNHSPQPPVPDSAALDAIFGTNAFSSAATTAVSQGDDSITPLWATMLLNAMSAQNFQPQSTPVQVTRSGRQSRPPVQAPSQRLLAALQGVPAMLPILSAMETTGLIHANGANPAPAHQQINQGASGISGGAMGALAAALTALQPQPQPQASGKDSAFTRETPLASWRANTPRSHVGGTPSFPNHSEASTKRTDPAAPAPDPKRARIDDPDLPEWPQPPTGKGSRKLLSKEEVMARRKERNKKSALESRRKKKEFFGDLEEKYKEKEDACEALEKRCRDLEQEVERLRNIVQGAGLNLPTPAPPAADYLDGLTPVLPLASVPVPAEPPAAAVPEVIPGLDFSGVDFSALPGLDFSTIFNFPFDDGADDADFIPETSPKQNSDSEDSDEDEATPSAATASGKKKSRKQKRRREDNEDEDEDEFVDEEVEDEDLFLPIEDVPVPPEQLHEGQDIHDWTGDMMKALKVDTKEQLAAVMQKLVDSAGDGGVQPDVMEKLKSVIHLAQD</sequence>
<dbReference type="GO" id="GO:0003700">
    <property type="term" value="F:DNA-binding transcription factor activity"/>
    <property type="evidence" value="ECO:0007669"/>
    <property type="project" value="InterPro"/>
</dbReference>
<keyword evidence="2" id="KW-0805">Transcription regulation</keyword>
<evidence type="ECO:0000256" key="4">
    <source>
        <dbReference type="ARBA" id="ARBA00023242"/>
    </source>
</evidence>
<dbReference type="InterPro" id="IPR051027">
    <property type="entry name" value="bZIP_transcription_factors"/>
</dbReference>
<feature type="compositionally biased region" description="Polar residues" evidence="6">
    <location>
        <begin position="96"/>
        <end position="109"/>
    </location>
</feature>
<evidence type="ECO:0000259" key="7">
    <source>
        <dbReference type="PROSITE" id="PS50217"/>
    </source>
</evidence>
<evidence type="ECO:0000313" key="9">
    <source>
        <dbReference type="Proteomes" id="UP000279259"/>
    </source>
</evidence>
<evidence type="ECO:0000313" key="8">
    <source>
        <dbReference type="EMBL" id="RSH93944.1"/>
    </source>
</evidence>
<feature type="region of interest" description="Disordered" evidence="6">
    <location>
        <begin position="96"/>
        <end position="117"/>
    </location>
</feature>
<dbReference type="OrthoDB" id="2563954at2759"/>
<dbReference type="SMART" id="SM00338">
    <property type="entry name" value="BRLZ"/>
    <property type="match status" value="1"/>
</dbReference>
<keyword evidence="3" id="KW-0804">Transcription</keyword>
<reference evidence="8 9" key="1">
    <citation type="submission" date="2018-11" db="EMBL/GenBank/DDBJ databases">
        <title>Genome sequence of Saitozyma podzolica DSM 27192.</title>
        <authorList>
            <person name="Aliyu H."/>
            <person name="Gorte O."/>
            <person name="Ochsenreither K."/>
        </authorList>
    </citation>
    <scope>NUCLEOTIDE SEQUENCE [LARGE SCALE GENOMIC DNA]</scope>
    <source>
        <strain evidence="8 9">DSM 27192</strain>
    </source>
</reference>
<keyword evidence="9" id="KW-1185">Reference proteome</keyword>
<dbReference type="GO" id="GO:0005634">
    <property type="term" value="C:nucleus"/>
    <property type="evidence" value="ECO:0007669"/>
    <property type="project" value="UniProtKB-SubCell"/>
</dbReference>
<feature type="compositionally biased region" description="Basic and acidic residues" evidence="6">
    <location>
        <begin position="265"/>
        <end position="288"/>
    </location>
</feature>
<dbReference type="AlphaFoldDB" id="A0A427YS44"/>
<accession>A0A427YS44</accession>
<evidence type="ECO:0000256" key="5">
    <source>
        <dbReference type="SAM" id="Coils"/>
    </source>
</evidence>
<feature type="region of interest" description="Disordered" evidence="6">
    <location>
        <begin position="405"/>
        <end position="486"/>
    </location>
</feature>
<dbReference type="Proteomes" id="UP000279259">
    <property type="component" value="Unassembled WGS sequence"/>
</dbReference>
<dbReference type="PANTHER" id="PTHR19304">
    <property type="entry name" value="CYCLIC-AMP RESPONSE ELEMENT BINDING PROTEIN"/>
    <property type="match status" value="1"/>
</dbReference>
<evidence type="ECO:0000256" key="1">
    <source>
        <dbReference type="ARBA" id="ARBA00004123"/>
    </source>
</evidence>
<protein>
    <recommendedName>
        <fullName evidence="7">BZIP domain-containing protein</fullName>
    </recommendedName>
</protein>
<evidence type="ECO:0000256" key="6">
    <source>
        <dbReference type="SAM" id="MobiDB-lite"/>
    </source>
</evidence>
<name>A0A427YS44_9TREE</name>
<dbReference type="Gene3D" id="1.20.5.170">
    <property type="match status" value="1"/>
</dbReference>
<dbReference type="InterPro" id="IPR046347">
    <property type="entry name" value="bZIP_sf"/>
</dbReference>
<dbReference type="CDD" id="cd14686">
    <property type="entry name" value="bZIP"/>
    <property type="match status" value="1"/>
</dbReference>
<dbReference type="SUPFAM" id="SSF57959">
    <property type="entry name" value="Leucine zipper domain"/>
    <property type="match status" value="1"/>
</dbReference>
<dbReference type="InterPro" id="IPR004827">
    <property type="entry name" value="bZIP"/>
</dbReference>
<feature type="compositionally biased region" description="Basic residues" evidence="6">
    <location>
        <begin position="437"/>
        <end position="446"/>
    </location>
</feature>
<evidence type="ECO:0000256" key="2">
    <source>
        <dbReference type="ARBA" id="ARBA00023015"/>
    </source>
</evidence>
<organism evidence="8 9">
    <name type="scientific">Saitozyma podzolica</name>
    <dbReference type="NCBI Taxonomy" id="1890683"/>
    <lineage>
        <taxon>Eukaryota</taxon>
        <taxon>Fungi</taxon>
        <taxon>Dikarya</taxon>
        <taxon>Basidiomycota</taxon>
        <taxon>Agaricomycotina</taxon>
        <taxon>Tremellomycetes</taxon>
        <taxon>Tremellales</taxon>
        <taxon>Trimorphomycetaceae</taxon>
        <taxon>Saitozyma</taxon>
    </lineage>
</organism>
<gene>
    <name evidence="8" type="ORF">EHS25_006596</name>
</gene>
<evidence type="ECO:0000256" key="3">
    <source>
        <dbReference type="ARBA" id="ARBA00023163"/>
    </source>
</evidence>
<dbReference type="EMBL" id="RSCD01000003">
    <property type="protein sequence ID" value="RSH93944.1"/>
    <property type="molecule type" value="Genomic_DNA"/>
</dbReference>
<keyword evidence="5" id="KW-0175">Coiled coil</keyword>
<feature type="compositionally biased region" description="Acidic residues" evidence="6">
    <location>
        <begin position="419"/>
        <end position="428"/>
    </location>
</feature>